<evidence type="ECO:0000313" key="1">
    <source>
        <dbReference type="EMBL" id="CAG9761016.1"/>
    </source>
</evidence>
<name>A0A9N9MBN7_9CUCU</name>
<sequence length="291" mass="33020">MDELHCGFCTQICFFRESKTQVFGCLCDNCQKVSCRDCSKISSQEVRCAIAETRTVLIWCRDCIEKFSEFNSADKNLNKVNSEVSANYTQLLASTNEVTKRLLNETLEEVEGRLIEKFDAMFKVVLESNKELVRFLLEKQKKERNLLEAGVDVAAPPFPPSQDKVRTRQTNVAKFSSSSFPAPVDLQVEQQQIEQEQEVQARLRTESALRQVREEGDEEDINKNKESAETEFTLVQNRKRRNVNKLINGSPNWSLFCSFDGNQSPSVSGSDILIHRCPGVNVAELSGSFDI</sequence>
<dbReference type="EMBL" id="OU892277">
    <property type="protein sequence ID" value="CAG9761016.1"/>
    <property type="molecule type" value="Genomic_DNA"/>
</dbReference>
<dbReference type="OrthoDB" id="6782031at2759"/>
<evidence type="ECO:0000313" key="2">
    <source>
        <dbReference type="Proteomes" id="UP001152799"/>
    </source>
</evidence>
<reference evidence="1" key="1">
    <citation type="submission" date="2022-01" db="EMBL/GenBank/DDBJ databases">
        <authorList>
            <person name="King R."/>
        </authorList>
    </citation>
    <scope>NUCLEOTIDE SEQUENCE</scope>
</reference>
<organism evidence="1 2">
    <name type="scientific">Ceutorhynchus assimilis</name>
    <name type="common">cabbage seed weevil</name>
    <dbReference type="NCBI Taxonomy" id="467358"/>
    <lineage>
        <taxon>Eukaryota</taxon>
        <taxon>Metazoa</taxon>
        <taxon>Ecdysozoa</taxon>
        <taxon>Arthropoda</taxon>
        <taxon>Hexapoda</taxon>
        <taxon>Insecta</taxon>
        <taxon>Pterygota</taxon>
        <taxon>Neoptera</taxon>
        <taxon>Endopterygota</taxon>
        <taxon>Coleoptera</taxon>
        <taxon>Polyphaga</taxon>
        <taxon>Cucujiformia</taxon>
        <taxon>Curculionidae</taxon>
        <taxon>Ceutorhynchinae</taxon>
        <taxon>Ceutorhynchus</taxon>
    </lineage>
</organism>
<protein>
    <submittedName>
        <fullName evidence="1">Uncharacterized protein</fullName>
    </submittedName>
</protein>
<proteinExistence type="predicted"/>
<dbReference type="AlphaFoldDB" id="A0A9N9MBN7"/>
<dbReference type="Proteomes" id="UP001152799">
    <property type="component" value="Chromosome 1"/>
</dbReference>
<accession>A0A9N9MBN7</accession>
<gene>
    <name evidence="1" type="ORF">CEUTPL_LOCUS1729</name>
</gene>
<keyword evidence="2" id="KW-1185">Reference proteome</keyword>